<evidence type="ECO:0000313" key="5">
    <source>
        <dbReference type="Proteomes" id="UP000663889"/>
    </source>
</evidence>
<evidence type="ECO:0000313" key="4">
    <source>
        <dbReference type="EMBL" id="CAF1448181.1"/>
    </source>
</evidence>
<name>A0A815PEH2_9BILA</name>
<comment type="caution">
    <text evidence="4">The sequence shown here is derived from an EMBL/GenBank/DDBJ whole genome shotgun (WGS) entry which is preliminary data.</text>
</comment>
<keyword evidence="1" id="KW-0677">Repeat</keyword>
<feature type="repeat" description="TPR" evidence="3">
    <location>
        <begin position="48"/>
        <end position="81"/>
    </location>
</feature>
<dbReference type="AlphaFoldDB" id="A0A815PEH2"/>
<evidence type="ECO:0008006" key="6">
    <source>
        <dbReference type="Google" id="ProtNLM"/>
    </source>
</evidence>
<dbReference type="PROSITE" id="PS50293">
    <property type="entry name" value="TPR_REGION"/>
    <property type="match status" value="2"/>
</dbReference>
<evidence type="ECO:0000256" key="2">
    <source>
        <dbReference type="ARBA" id="ARBA00022803"/>
    </source>
</evidence>
<dbReference type="PANTHER" id="PTHR45641:SF19">
    <property type="entry name" value="NEPHROCYSTIN-3"/>
    <property type="match status" value="1"/>
</dbReference>
<dbReference type="EMBL" id="CAJNOU010004613">
    <property type="protein sequence ID" value="CAF1448181.1"/>
    <property type="molecule type" value="Genomic_DNA"/>
</dbReference>
<keyword evidence="2 3" id="KW-0802">TPR repeat</keyword>
<dbReference type="InterPro" id="IPR019734">
    <property type="entry name" value="TPR_rpt"/>
</dbReference>
<dbReference type="Pfam" id="PF13424">
    <property type="entry name" value="TPR_12"/>
    <property type="match status" value="2"/>
</dbReference>
<feature type="repeat" description="TPR" evidence="3">
    <location>
        <begin position="169"/>
        <end position="202"/>
    </location>
</feature>
<dbReference type="SMART" id="SM00028">
    <property type="entry name" value="TPR"/>
    <property type="match status" value="5"/>
</dbReference>
<feature type="repeat" description="TPR" evidence="3">
    <location>
        <begin position="127"/>
        <end position="160"/>
    </location>
</feature>
<dbReference type="PROSITE" id="PS50005">
    <property type="entry name" value="TPR"/>
    <property type="match status" value="4"/>
</dbReference>
<dbReference type="SUPFAM" id="SSF48452">
    <property type="entry name" value="TPR-like"/>
    <property type="match status" value="1"/>
</dbReference>
<dbReference type="Gene3D" id="1.25.40.10">
    <property type="entry name" value="Tetratricopeptide repeat domain"/>
    <property type="match status" value="1"/>
</dbReference>
<protein>
    <recommendedName>
        <fullName evidence="6">Kinesin light chain</fullName>
    </recommendedName>
</protein>
<accession>A0A815PEH2</accession>
<dbReference type="Proteomes" id="UP000663889">
    <property type="component" value="Unassembled WGS sequence"/>
</dbReference>
<feature type="repeat" description="TPR" evidence="3">
    <location>
        <begin position="211"/>
        <end position="244"/>
    </location>
</feature>
<gene>
    <name evidence="4" type="ORF">SEV965_LOCUS33561</name>
</gene>
<evidence type="ECO:0000256" key="1">
    <source>
        <dbReference type="ARBA" id="ARBA00022737"/>
    </source>
</evidence>
<dbReference type="Pfam" id="PF13176">
    <property type="entry name" value="TPR_7"/>
    <property type="match status" value="1"/>
</dbReference>
<sequence length="259" mass="30033">MHTVFRIGEIRKIDEQSPLYEVDLKLTSDDDQQLRQLTDCIREESSGSTGWHRLGQLLLKISQFDKAEELYTALLEQASNDSDKAFIYHQLGSVKQDQGQYKETASFYEMSLEIYRRTLPEDHPSLANTYNNIGHMYYNMSDYSKALEFFEKAHKIREKALPPNHPDLATSYNNIGGVYNKMGDYSKTLEFYEKAHKVKEKALPPNHPDLAISYNNIGQVYKNMGDYSKALEFYEKGQKIREKALPPWLWISFGSMSTE</sequence>
<evidence type="ECO:0000256" key="3">
    <source>
        <dbReference type="PROSITE-ProRule" id="PRU00339"/>
    </source>
</evidence>
<proteinExistence type="predicted"/>
<dbReference type="PANTHER" id="PTHR45641">
    <property type="entry name" value="TETRATRICOPEPTIDE REPEAT PROTEIN (AFU_ORTHOLOGUE AFUA_6G03870)"/>
    <property type="match status" value="1"/>
</dbReference>
<organism evidence="4 5">
    <name type="scientific">Rotaria sordida</name>
    <dbReference type="NCBI Taxonomy" id="392033"/>
    <lineage>
        <taxon>Eukaryota</taxon>
        <taxon>Metazoa</taxon>
        <taxon>Spiralia</taxon>
        <taxon>Gnathifera</taxon>
        <taxon>Rotifera</taxon>
        <taxon>Eurotatoria</taxon>
        <taxon>Bdelloidea</taxon>
        <taxon>Philodinida</taxon>
        <taxon>Philodinidae</taxon>
        <taxon>Rotaria</taxon>
    </lineage>
</organism>
<reference evidence="4" key="1">
    <citation type="submission" date="2021-02" db="EMBL/GenBank/DDBJ databases">
        <authorList>
            <person name="Nowell W R."/>
        </authorList>
    </citation>
    <scope>NUCLEOTIDE SEQUENCE</scope>
</reference>
<dbReference type="InterPro" id="IPR011990">
    <property type="entry name" value="TPR-like_helical_dom_sf"/>
</dbReference>